<gene>
    <name evidence="2" type="primary">Man1a1</name>
    <name evidence="2" type="ORF">SNAT2548_LOCUS28274</name>
</gene>
<keyword evidence="1" id="KW-0175">Coiled coil</keyword>
<accession>A0A812T0A7</accession>
<dbReference type="Proteomes" id="UP000604046">
    <property type="component" value="Unassembled WGS sequence"/>
</dbReference>
<evidence type="ECO:0000256" key="1">
    <source>
        <dbReference type="SAM" id="Coils"/>
    </source>
</evidence>
<comment type="caution">
    <text evidence="2">The sequence shown here is derived from an EMBL/GenBank/DDBJ whole genome shotgun (WGS) entry which is preliminary data.</text>
</comment>
<evidence type="ECO:0000313" key="3">
    <source>
        <dbReference type="Proteomes" id="UP000604046"/>
    </source>
</evidence>
<evidence type="ECO:0000313" key="2">
    <source>
        <dbReference type="EMBL" id="CAE7504798.1"/>
    </source>
</evidence>
<keyword evidence="3" id="KW-1185">Reference proteome</keyword>
<protein>
    <submittedName>
        <fullName evidence="2">Man1a1 protein</fullName>
    </submittedName>
</protein>
<dbReference type="OrthoDB" id="413812at2759"/>
<name>A0A812T0A7_9DINO</name>
<proteinExistence type="predicted"/>
<dbReference type="EMBL" id="CAJNDS010002511">
    <property type="protein sequence ID" value="CAE7504798.1"/>
    <property type="molecule type" value="Genomic_DNA"/>
</dbReference>
<reference evidence="2" key="1">
    <citation type="submission" date="2021-02" db="EMBL/GenBank/DDBJ databases">
        <authorList>
            <person name="Dougan E. K."/>
            <person name="Rhodes N."/>
            <person name="Thang M."/>
            <person name="Chan C."/>
        </authorList>
    </citation>
    <scope>NUCLEOTIDE SEQUENCE</scope>
</reference>
<dbReference type="AlphaFoldDB" id="A0A812T0A7"/>
<feature type="coiled-coil region" evidence="1">
    <location>
        <begin position="116"/>
        <end position="176"/>
    </location>
</feature>
<sequence>MPPLPRPSSGPEVLSVYATENEEEIGIRTLVGEYVEKGTSYGRKCYQKTQLRPEEMDVFIFYWEDPDSVEFTGWWFGDEVGGTQAWSRNPATSQRPPKTGWTIPWDGEVRNELCVSSKMEKQSEEKKQALARMQARRQEEDARLNSSLETQWEQRVEQATEKCAEVELDARQALEMAAAVPDDDVDACKEALAALSAQQRALAEVQRFVAAEGVAAAKAPPILKKDLLERACHDDSRVCTSSTPAAC</sequence>
<organism evidence="2 3">
    <name type="scientific">Symbiodinium natans</name>
    <dbReference type="NCBI Taxonomy" id="878477"/>
    <lineage>
        <taxon>Eukaryota</taxon>
        <taxon>Sar</taxon>
        <taxon>Alveolata</taxon>
        <taxon>Dinophyceae</taxon>
        <taxon>Suessiales</taxon>
        <taxon>Symbiodiniaceae</taxon>
        <taxon>Symbiodinium</taxon>
    </lineage>
</organism>